<dbReference type="InterPro" id="IPR008930">
    <property type="entry name" value="Terpenoid_cyclase/PrenylTrfase"/>
</dbReference>
<comment type="cofactor">
    <cofactor evidence="1">
        <name>Mg(2+)</name>
        <dbReference type="ChEBI" id="CHEBI:18420"/>
    </cofactor>
</comment>
<dbReference type="SFLD" id="SFLDG01014">
    <property type="entry name" value="Terpene_Cyclase_Like_1_N-term"/>
    <property type="match status" value="1"/>
</dbReference>
<dbReference type="FunFam" id="1.50.10.130:FF:000002">
    <property type="entry name" value="Ent-copalyl diphosphate synthase, chloroplastic"/>
    <property type="match status" value="1"/>
</dbReference>
<dbReference type="InterPro" id="IPR036965">
    <property type="entry name" value="Terpene_synth_N_sf"/>
</dbReference>
<dbReference type="OrthoDB" id="2343925at2759"/>
<dbReference type="Gramene" id="Psat01G0549000-T2">
    <property type="protein sequence ID" value="KAI5448083.1"/>
    <property type="gene ID" value="KIW84_015490"/>
</dbReference>
<evidence type="ECO:0000256" key="2">
    <source>
        <dbReference type="ARBA" id="ARBA00022723"/>
    </source>
</evidence>
<dbReference type="FunFam" id="1.10.600.10:FF:000036">
    <property type="entry name" value="cis-abienol synthase, chloroplastic"/>
    <property type="match status" value="1"/>
</dbReference>
<dbReference type="Proteomes" id="UP001058974">
    <property type="component" value="Chromosome 1"/>
</dbReference>
<dbReference type="Pfam" id="PF03936">
    <property type="entry name" value="Terpene_synth_C"/>
    <property type="match status" value="1"/>
</dbReference>
<evidence type="ECO:0000256" key="1">
    <source>
        <dbReference type="ARBA" id="ARBA00001946"/>
    </source>
</evidence>
<dbReference type="InterPro" id="IPR008949">
    <property type="entry name" value="Isoprenoid_synthase_dom_sf"/>
</dbReference>
<reference evidence="7 8" key="1">
    <citation type="journal article" date="2022" name="Nat. Genet.">
        <title>Improved pea reference genome and pan-genome highlight genomic features and evolutionary characteristics.</title>
        <authorList>
            <person name="Yang T."/>
            <person name="Liu R."/>
            <person name="Luo Y."/>
            <person name="Hu S."/>
            <person name="Wang D."/>
            <person name="Wang C."/>
            <person name="Pandey M.K."/>
            <person name="Ge S."/>
            <person name="Xu Q."/>
            <person name="Li N."/>
            <person name="Li G."/>
            <person name="Huang Y."/>
            <person name="Saxena R.K."/>
            <person name="Ji Y."/>
            <person name="Li M."/>
            <person name="Yan X."/>
            <person name="He Y."/>
            <person name="Liu Y."/>
            <person name="Wang X."/>
            <person name="Xiang C."/>
            <person name="Varshney R.K."/>
            <person name="Ding H."/>
            <person name="Gao S."/>
            <person name="Zong X."/>
        </authorList>
    </citation>
    <scope>NUCLEOTIDE SEQUENCE [LARGE SCALE GENOMIC DNA]</scope>
    <source>
        <strain evidence="7 8">cv. Zhongwan 6</strain>
    </source>
</reference>
<evidence type="ECO:0000256" key="4">
    <source>
        <dbReference type="ARBA" id="ARBA00023239"/>
    </source>
</evidence>
<evidence type="ECO:0000256" key="3">
    <source>
        <dbReference type="ARBA" id="ARBA00022842"/>
    </source>
</evidence>
<dbReference type="PANTHER" id="PTHR31739:SF25">
    <property type="entry name" value="(E,E)-GERANYLLINALOOL SYNTHASE"/>
    <property type="match status" value="1"/>
</dbReference>
<evidence type="ECO:0000259" key="6">
    <source>
        <dbReference type="Pfam" id="PF03936"/>
    </source>
</evidence>
<organism evidence="7 8">
    <name type="scientific">Pisum sativum</name>
    <name type="common">Garden pea</name>
    <name type="synonym">Lathyrus oleraceus</name>
    <dbReference type="NCBI Taxonomy" id="3888"/>
    <lineage>
        <taxon>Eukaryota</taxon>
        <taxon>Viridiplantae</taxon>
        <taxon>Streptophyta</taxon>
        <taxon>Embryophyta</taxon>
        <taxon>Tracheophyta</taxon>
        <taxon>Spermatophyta</taxon>
        <taxon>Magnoliopsida</taxon>
        <taxon>eudicotyledons</taxon>
        <taxon>Gunneridae</taxon>
        <taxon>Pentapetalae</taxon>
        <taxon>rosids</taxon>
        <taxon>fabids</taxon>
        <taxon>Fabales</taxon>
        <taxon>Fabaceae</taxon>
        <taxon>Papilionoideae</taxon>
        <taxon>50 kb inversion clade</taxon>
        <taxon>NPAAA clade</taxon>
        <taxon>Hologalegina</taxon>
        <taxon>IRL clade</taxon>
        <taxon>Fabeae</taxon>
        <taxon>Lathyrus</taxon>
    </lineage>
</organism>
<gene>
    <name evidence="7" type="ORF">KIW84_015490</name>
</gene>
<dbReference type="SUPFAM" id="SSF48239">
    <property type="entry name" value="Terpenoid cyclases/Protein prenyltransferases"/>
    <property type="match status" value="2"/>
</dbReference>
<keyword evidence="3" id="KW-0460">Magnesium</keyword>
<dbReference type="SUPFAM" id="SSF48576">
    <property type="entry name" value="Terpenoid synthases"/>
    <property type="match status" value="1"/>
</dbReference>
<feature type="domain" description="Terpene synthase N-terminal" evidence="5">
    <location>
        <begin position="205"/>
        <end position="397"/>
    </location>
</feature>
<evidence type="ECO:0000259" key="5">
    <source>
        <dbReference type="Pfam" id="PF01397"/>
    </source>
</evidence>
<dbReference type="Gene3D" id="1.50.10.130">
    <property type="entry name" value="Terpene synthase, N-terminal domain"/>
    <property type="match status" value="1"/>
</dbReference>
<keyword evidence="8" id="KW-1185">Reference proteome</keyword>
<keyword evidence="4" id="KW-0456">Lyase</keyword>
<dbReference type="GO" id="GO:0000287">
    <property type="term" value="F:magnesium ion binding"/>
    <property type="evidence" value="ECO:0007669"/>
    <property type="project" value="InterPro"/>
</dbReference>
<evidence type="ECO:0000313" key="7">
    <source>
        <dbReference type="EMBL" id="KAI5448082.1"/>
    </source>
</evidence>
<dbReference type="Gramene" id="Psat01G0549000-T1">
    <property type="protein sequence ID" value="KAI5448082.1"/>
    <property type="gene ID" value="KIW84_015490"/>
</dbReference>
<dbReference type="PANTHER" id="PTHR31739">
    <property type="entry name" value="ENT-COPALYL DIPHOSPHATE SYNTHASE, CHLOROPLASTIC"/>
    <property type="match status" value="1"/>
</dbReference>
<evidence type="ECO:0000313" key="8">
    <source>
        <dbReference type="Proteomes" id="UP001058974"/>
    </source>
</evidence>
<comment type="caution">
    <text evidence="7">The sequence shown here is derived from an EMBL/GenBank/DDBJ whole genome shotgun (WGS) entry which is preliminary data.</text>
</comment>
<accession>A0A9D5H0U3</accession>
<dbReference type="InterPro" id="IPR050148">
    <property type="entry name" value="Terpene_synthase-like"/>
</dbReference>
<keyword evidence="2" id="KW-0479">Metal-binding</keyword>
<dbReference type="InterPro" id="IPR005630">
    <property type="entry name" value="Terpene_synthase_metal-bd"/>
</dbReference>
<dbReference type="InterPro" id="IPR001906">
    <property type="entry name" value="Terpene_synth_N"/>
</dbReference>
<proteinExistence type="predicted"/>
<dbReference type="GO" id="GO:0010333">
    <property type="term" value="F:terpene synthase activity"/>
    <property type="evidence" value="ECO:0007669"/>
    <property type="project" value="InterPro"/>
</dbReference>
<sequence>MELPLSCIESRVEKIKKNAFSSNFDVYSFVTSSTYDTAWLAMIPDSEYPSQPMFKNYLEWLINNQKPEGFWGESHTIECLPATIVSMVALTKWNTATLMVEKGRLFIDANIDKLLNEVKEDCPHCLAIILPAMIELADMAGLDFHFLNSTRDTISSIMNRRKTILNKDYTLRDVGAFHCHPPLLSYLEALPQSYVNEKDICNNLSEDGSLFQSPSATAKAFMDYGNKKCLAYLRSLSQKCPKAVPQAYPMDEDHIKLCIANQLHRFGLGHYFVGEIQVLLSQIYRNYNKEQISHAKAWEINLQIQKDALAFELLRTYGFKVSPLRFCLLLNHRDIKVEIENNSEHFSSAMLHVFRASNLSFCGEYELDEARTFSRNILKKVVSTGKGDLLQQIEHELSFPWFARLDHLEHRVWIEETEANVLWKGKTSYNRVSYLYNDELLQLATLNFEFKQLIFKNELKELKRWTEKYGMSNMGFGREKSTYSYFAVAASFTSLPHDSYVRMLVAKTAIIITVADDFFDSFGSLNQLEILTKAVQRWDSRGLSSHSKVIFDALDDLVSEASRKYLQQEGTSDDISRNLKDLWYEIFLSWLIEANWSRNGHKPSIDCYLKTGMTSIGAHILVLSSSCFLKPSKKLRLTPYEPLTKLLMVISRLLNDVESYQKEKEEGKLNYVLVNMMENPEFEIEDSIAFVREIVEKKKKEFLELVLMDGLSDFPKSTKQLHLSCLKVFQMFFNSKNRFDSNTELVEDINKSIYLPLGRTSKCVSPQTFPKKKNIISKHDMNFPFKPYSKINFRGMRLMTPKHNVIVSKIV</sequence>
<dbReference type="Pfam" id="PF01397">
    <property type="entry name" value="Terpene_synth"/>
    <property type="match status" value="1"/>
</dbReference>
<dbReference type="EMBL" id="JAMSHJ010000001">
    <property type="protein sequence ID" value="KAI5448083.1"/>
    <property type="molecule type" value="Genomic_DNA"/>
</dbReference>
<dbReference type="Gene3D" id="1.10.600.10">
    <property type="entry name" value="Farnesyl Diphosphate Synthase"/>
    <property type="match status" value="1"/>
</dbReference>
<dbReference type="EMBL" id="JAMSHJ010000001">
    <property type="protein sequence ID" value="KAI5448082.1"/>
    <property type="molecule type" value="Genomic_DNA"/>
</dbReference>
<protein>
    <submittedName>
        <fullName evidence="7">Uncharacterized protein</fullName>
    </submittedName>
</protein>
<name>A0A9D5H0U3_PEA</name>
<dbReference type="Gene3D" id="1.50.10.160">
    <property type="match status" value="1"/>
</dbReference>
<dbReference type="GO" id="GO:0016102">
    <property type="term" value="P:diterpenoid biosynthetic process"/>
    <property type="evidence" value="ECO:0007669"/>
    <property type="project" value="TreeGrafter"/>
</dbReference>
<feature type="domain" description="Terpene synthase metal-binding" evidence="6">
    <location>
        <begin position="471"/>
        <end position="701"/>
    </location>
</feature>
<dbReference type="AlphaFoldDB" id="A0A9D5H0U3"/>